<evidence type="ECO:0000256" key="1">
    <source>
        <dbReference type="ARBA" id="ARBA00022786"/>
    </source>
</evidence>
<dbReference type="AlphaFoldDB" id="A0A068WK00"/>
<reference evidence="3 4" key="1">
    <citation type="journal article" date="2013" name="Nature">
        <title>The genomes of four tapeworm species reveal adaptations to parasitism.</title>
        <authorList>
            <person name="Tsai I.J."/>
            <person name="Zarowiecki M."/>
            <person name="Holroyd N."/>
            <person name="Garciarrubio A."/>
            <person name="Sanchez-Flores A."/>
            <person name="Brooks K.L."/>
            <person name="Tracey A."/>
            <person name="Bobes R.J."/>
            <person name="Fragoso G."/>
            <person name="Sciutto E."/>
            <person name="Aslett M."/>
            <person name="Beasley H."/>
            <person name="Bennett H.M."/>
            <person name="Cai J."/>
            <person name="Camicia F."/>
            <person name="Clark R."/>
            <person name="Cucher M."/>
            <person name="De Silva N."/>
            <person name="Day T.A."/>
            <person name="Deplazes P."/>
            <person name="Estrada K."/>
            <person name="Fernandez C."/>
            <person name="Holland P.W."/>
            <person name="Hou J."/>
            <person name="Hu S."/>
            <person name="Huckvale T."/>
            <person name="Hung S.S."/>
            <person name="Kamenetzky L."/>
            <person name="Keane J.A."/>
            <person name="Kiss F."/>
            <person name="Koziol U."/>
            <person name="Lambert O."/>
            <person name="Liu K."/>
            <person name="Luo X."/>
            <person name="Luo Y."/>
            <person name="Macchiaroli N."/>
            <person name="Nichol S."/>
            <person name="Paps J."/>
            <person name="Parkinson J."/>
            <person name="Pouchkina-Stantcheva N."/>
            <person name="Riddiford N."/>
            <person name="Rosenzvit M."/>
            <person name="Salinas G."/>
            <person name="Wasmuth J.D."/>
            <person name="Zamanian M."/>
            <person name="Zheng Y."/>
            <person name="Cai X."/>
            <person name="Soberon X."/>
            <person name="Olson P.D."/>
            <person name="Laclette J.P."/>
            <person name="Brehm K."/>
            <person name="Berriman M."/>
            <person name="Garciarrubio A."/>
            <person name="Bobes R.J."/>
            <person name="Fragoso G."/>
            <person name="Sanchez-Flores A."/>
            <person name="Estrada K."/>
            <person name="Cevallos M.A."/>
            <person name="Morett E."/>
            <person name="Gonzalez V."/>
            <person name="Portillo T."/>
            <person name="Ochoa-Leyva A."/>
            <person name="Jose M.V."/>
            <person name="Sciutto E."/>
            <person name="Landa A."/>
            <person name="Jimenez L."/>
            <person name="Valdes V."/>
            <person name="Carrero J.C."/>
            <person name="Larralde C."/>
            <person name="Morales-Montor J."/>
            <person name="Limon-Lason J."/>
            <person name="Soberon X."/>
            <person name="Laclette J.P."/>
        </authorList>
    </citation>
    <scope>NUCLEOTIDE SEQUENCE [LARGE SCALE GENOMIC DNA]</scope>
</reference>
<reference evidence="3" key="2">
    <citation type="submission" date="2014-06" db="EMBL/GenBank/DDBJ databases">
        <authorList>
            <person name="Aslett M."/>
        </authorList>
    </citation>
    <scope>NUCLEOTIDE SEQUENCE</scope>
</reference>
<dbReference type="SMART" id="SM00367">
    <property type="entry name" value="LRR_CC"/>
    <property type="match status" value="3"/>
</dbReference>
<gene>
    <name evidence="3" type="ORF">EgrG_000230000</name>
</gene>
<reference evidence="5" key="3">
    <citation type="submission" date="2020-10" db="UniProtKB">
        <authorList>
            <consortium name="WormBaseParasite"/>
        </authorList>
    </citation>
    <scope>IDENTIFICATION</scope>
</reference>
<sequence>MTIAREFSKRNDQRKCLRKWKGLIEDTKETESTDDWVFTARICYARKTMGKFLFVWRDYVQRRKTNIRAFCDMMKEVERNIRLSMSFQSLKASVFGAAQILPRGVCRFQRDWLTELPDRIQRMIFSHLTPIDFARCALVNQAWKVAVDLNAAAVDLDLSEIPNRATNALMLKLLHQRRKKVRKINLANCSLLTSSGLAALTLCANLQVVNLDNCSNVTDEFVGSLLCGCPTLIKLGLSRTPTSDKSLSNLTQMASLFYLSLEGCSALTDEALIGVRNCRNLCWINISRTCLGDTALERCANLPRLASINLSGCQHISDRGLIRIATQLGRIEVLRLSECRVRLQP</sequence>
<dbReference type="PROSITE" id="PS50181">
    <property type="entry name" value="FBOX"/>
    <property type="match status" value="1"/>
</dbReference>
<dbReference type="Gene3D" id="3.80.10.10">
    <property type="entry name" value="Ribonuclease Inhibitor"/>
    <property type="match status" value="2"/>
</dbReference>
<dbReference type="GO" id="GO:0019005">
    <property type="term" value="C:SCF ubiquitin ligase complex"/>
    <property type="evidence" value="ECO:0007669"/>
    <property type="project" value="TreeGrafter"/>
</dbReference>
<protein>
    <submittedName>
        <fullName evidence="3 5">F box and leucine rich repeat protein</fullName>
    </submittedName>
</protein>
<name>A0A068WK00_ECHGR</name>
<dbReference type="Proteomes" id="UP000492820">
    <property type="component" value="Unassembled WGS sequence"/>
</dbReference>
<evidence type="ECO:0000259" key="2">
    <source>
        <dbReference type="PROSITE" id="PS50181"/>
    </source>
</evidence>
<dbReference type="Pfam" id="PF25372">
    <property type="entry name" value="DUF7885"/>
    <property type="match status" value="1"/>
</dbReference>
<dbReference type="InterPro" id="IPR057207">
    <property type="entry name" value="FBXL15_LRR"/>
</dbReference>
<dbReference type="SUPFAM" id="SSF52047">
    <property type="entry name" value="RNI-like"/>
    <property type="match status" value="1"/>
</dbReference>
<evidence type="ECO:0000313" key="5">
    <source>
        <dbReference type="WBParaSite" id="EgrG_000230000"/>
    </source>
</evidence>
<dbReference type="SMART" id="SM00256">
    <property type="entry name" value="FBOX"/>
    <property type="match status" value="1"/>
</dbReference>
<dbReference type="InterPro" id="IPR032675">
    <property type="entry name" value="LRR_dom_sf"/>
</dbReference>
<dbReference type="Pfam" id="PF12937">
    <property type="entry name" value="F-box-like"/>
    <property type="match status" value="1"/>
</dbReference>
<dbReference type="WBParaSite" id="EgrG_000230000">
    <property type="protein sequence ID" value="EgrG_000230000"/>
    <property type="gene ID" value="EgrG_000230000"/>
</dbReference>
<keyword evidence="1" id="KW-0833">Ubl conjugation pathway</keyword>
<feature type="domain" description="F-box" evidence="2">
    <location>
        <begin position="110"/>
        <end position="156"/>
    </location>
</feature>
<dbReference type="InterPro" id="IPR001810">
    <property type="entry name" value="F-box_dom"/>
</dbReference>
<proteinExistence type="predicted"/>
<dbReference type="OrthoDB" id="522106at2759"/>
<dbReference type="PANTHER" id="PTHR13318">
    <property type="entry name" value="PARTNER OF PAIRED, ISOFORM B-RELATED"/>
    <property type="match status" value="1"/>
</dbReference>
<organism evidence="3">
    <name type="scientific">Echinococcus granulosus</name>
    <name type="common">Hydatid tapeworm</name>
    <dbReference type="NCBI Taxonomy" id="6210"/>
    <lineage>
        <taxon>Eukaryota</taxon>
        <taxon>Metazoa</taxon>
        <taxon>Spiralia</taxon>
        <taxon>Lophotrochozoa</taxon>
        <taxon>Platyhelminthes</taxon>
        <taxon>Cestoda</taxon>
        <taxon>Eucestoda</taxon>
        <taxon>Cyclophyllidea</taxon>
        <taxon>Taeniidae</taxon>
        <taxon>Echinococcus</taxon>
        <taxon>Echinococcus granulosus group</taxon>
    </lineage>
</organism>
<dbReference type="EMBL" id="LK028580">
    <property type="protein sequence ID" value="CDS20103.1"/>
    <property type="molecule type" value="Genomic_DNA"/>
</dbReference>
<dbReference type="SUPFAM" id="SSF81383">
    <property type="entry name" value="F-box domain"/>
    <property type="match status" value="1"/>
</dbReference>
<dbReference type="InterPro" id="IPR036047">
    <property type="entry name" value="F-box-like_dom_sf"/>
</dbReference>
<dbReference type="GO" id="GO:0031146">
    <property type="term" value="P:SCF-dependent proteasomal ubiquitin-dependent protein catabolic process"/>
    <property type="evidence" value="ECO:0007669"/>
    <property type="project" value="TreeGrafter"/>
</dbReference>
<evidence type="ECO:0000313" key="4">
    <source>
        <dbReference type="Proteomes" id="UP000492820"/>
    </source>
</evidence>
<accession>A0A068WK00</accession>
<dbReference type="InterPro" id="IPR006553">
    <property type="entry name" value="Leu-rich_rpt_Cys-con_subtyp"/>
</dbReference>
<evidence type="ECO:0000313" key="3">
    <source>
        <dbReference type="EMBL" id="CDS20103.1"/>
    </source>
</evidence>